<feature type="non-terminal residue" evidence="3">
    <location>
        <position position="466"/>
    </location>
</feature>
<evidence type="ECO:0000259" key="1">
    <source>
        <dbReference type="Pfam" id="PF01637"/>
    </source>
</evidence>
<accession>A0A0P8CFW2</accession>
<dbReference type="InterPro" id="IPR027417">
    <property type="entry name" value="P-loop_NTPase"/>
</dbReference>
<protein>
    <recommendedName>
        <fullName evidence="5">Archaeal ATPase</fullName>
    </recommendedName>
</protein>
<sequence length="466" mass="54503">MKFIDRTEEVRYLKEAAELSQSKLFTVSITGLRRVGKTRLILELLSKADLYFFVNKDKESTSLLQEYSGILKTRKILTELEVLTDWDAFFRILFERLEGIVAFDEFQNFVAVDRSVYGILQKYIDLNENKTGLFIIFSGSTVGLMKKLFSDSKQPLYGRLKRKMPLKPLKFCDTLEVCNTLRINNIEDAVRLYAIFGGFPKYYVTLEDEQLGCAGFEKIMDRLFFDENAVLEDEANQILSLEFGKRSGIYYDILAAIASGNTRISEVASFLRKKETALTRQMNELINLFEFVSVEKPVTGGKGVFVINHPLLNFWFRFFYKNISSYKRREKPLINKIKDNMNAYIGLRFEGVCQEFLENQKLGFDKTGRWWGAYRDIEGDRKVAEIDIVSINEQTKEILFAECKWQDRVDAKKILAQLKGKVEYVEWHKDKRKERYAIFAKSFKEKIKEPDLRLFDLKDIEMAMKF</sequence>
<dbReference type="Gene3D" id="3.40.50.300">
    <property type="entry name" value="P-loop containing nucleotide triphosphate hydrolases"/>
    <property type="match status" value="1"/>
</dbReference>
<dbReference type="Pfam" id="PF01637">
    <property type="entry name" value="ATPase_2"/>
    <property type="match status" value="1"/>
</dbReference>
<feature type="domain" description="ATPase" evidence="1">
    <location>
        <begin position="3"/>
        <end position="204"/>
    </location>
</feature>
<dbReference type="Proteomes" id="UP000050360">
    <property type="component" value="Unassembled WGS sequence"/>
</dbReference>
<dbReference type="Pfam" id="PF03008">
    <property type="entry name" value="DUF234"/>
    <property type="match status" value="1"/>
</dbReference>
<comment type="caution">
    <text evidence="3">The sequence shown here is derived from an EMBL/GenBank/DDBJ whole genome shotgun (WGS) entry which is preliminary data.</text>
</comment>
<evidence type="ECO:0000313" key="3">
    <source>
        <dbReference type="EMBL" id="KPQ41509.1"/>
    </source>
</evidence>
<evidence type="ECO:0000259" key="2">
    <source>
        <dbReference type="Pfam" id="PF03008"/>
    </source>
</evidence>
<evidence type="ECO:0008006" key="5">
    <source>
        <dbReference type="Google" id="ProtNLM"/>
    </source>
</evidence>
<organism evidence="3 4">
    <name type="scientific">Candidatus Methanoperedens nitratireducens</name>
    <dbReference type="NCBI Taxonomy" id="1392998"/>
    <lineage>
        <taxon>Archaea</taxon>
        <taxon>Methanobacteriati</taxon>
        <taxon>Methanobacteriota</taxon>
        <taxon>Stenosarchaea group</taxon>
        <taxon>Methanomicrobia</taxon>
        <taxon>Methanosarcinales</taxon>
        <taxon>ANME-2 cluster</taxon>
        <taxon>Candidatus Methanoperedentaceae</taxon>
        <taxon>Candidatus Methanoperedens</taxon>
    </lineage>
</organism>
<dbReference type="PANTHER" id="PTHR34704">
    <property type="entry name" value="ATPASE"/>
    <property type="match status" value="1"/>
</dbReference>
<dbReference type="AlphaFoldDB" id="A0A0P8CFW2"/>
<feature type="domain" description="DUF234" evidence="2">
    <location>
        <begin position="315"/>
        <end position="414"/>
    </location>
</feature>
<dbReference type="PANTHER" id="PTHR34704:SF2">
    <property type="entry name" value="ATPASE"/>
    <property type="match status" value="1"/>
</dbReference>
<name>A0A0P8CFW2_9EURY</name>
<dbReference type="InterPro" id="IPR004256">
    <property type="entry name" value="DUF234"/>
</dbReference>
<gene>
    <name evidence="3" type="ORF">MPEBLZ_03929</name>
</gene>
<dbReference type="EMBL" id="LKCM01000339">
    <property type="protein sequence ID" value="KPQ41509.1"/>
    <property type="molecule type" value="Genomic_DNA"/>
</dbReference>
<reference evidence="3 4" key="1">
    <citation type="submission" date="2015-09" db="EMBL/GenBank/DDBJ databases">
        <title>A metagenomics-based metabolic model of nitrate-dependent anaerobic oxidation of methane by Methanoperedens-like archaea.</title>
        <authorList>
            <person name="Arshad A."/>
            <person name="Speth D.R."/>
            <person name="De Graaf R.M."/>
            <person name="Op Den Camp H.J."/>
            <person name="Jetten M.S."/>
            <person name="Welte C.U."/>
        </authorList>
    </citation>
    <scope>NUCLEOTIDE SEQUENCE [LARGE SCALE GENOMIC DNA]</scope>
</reference>
<dbReference type="SUPFAM" id="SSF52540">
    <property type="entry name" value="P-loop containing nucleoside triphosphate hydrolases"/>
    <property type="match status" value="1"/>
</dbReference>
<dbReference type="GO" id="GO:0005524">
    <property type="term" value="F:ATP binding"/>
    <property type="evidence" value="ECO:0007669"/>
    <property type="project" value="InterPro"/>
</dbReference>
<evidence type="ECO:0000313" key="4">
    <source>
        <dbReference type="Proteomes" id="UP000050360"/>
    </source>
</evidence>
<proteinExistence type="predicted"/>
<dbReference type="InterPro" id="IPR011579">
    <property type="entry name" value="ATPase_dom"/>
</dbReference>